<feature type="transmembrane region" description="Helical" evidence="1">
    <location>
        <begin position="63"/>
        <end position="80"/>
    </location>
</feature>
<feature type="transmembrane region" description="Helical" evidence="1">
    <location>
        <begin position="222"/>
        <end position="242"/>
    </location>
</feature>
<gene>
    <name evidence="2" type="ORF">ACFQ1E_00650</name>
</gene>
<feature type="transmembrane region" description="Helical" evidence="1">
    <location>
        <begin position="356"/>
        <end position="378"/>
    </location>
</feature>
<evidence type="ECO:0000313" key="3">
    <source>
        <dbReference type="Proteomes" id="UP001596977"/>
    </source>
</evidence>
<name>A0ABW3H0B0_9SPHN</name>
<comment type="caution">
    <text evidence="2">The sequence shown here is derived from an EMBL/GenBank/DDBJ whole genome shotgun (WGS) entry which is preliminary data.</text>
</comment>
<accession>A0ABW3H0B0</accession>
<organism evidence="2 3">
    <name type="scientific">Sphingomonas canadensis</name>
    <dbReference type="NCBI Taxonomy" id="1219257"/>
    <lineage>
        <taxon>Bacteria</taxon>
        <taxon>Pseudomonadati</taxon>
        <taxon>Pseudomonadota</taxon>
        <taxon>Alphaproteobacteria</taxon>
        <taxon>Sphingomonadales</taxon>
        <taxon>Sphingomonadaceae</taxon>
        <taxon>Sphingomonas</taxon>
    </lineage>
</organism>
<evidence type="ECO:0000256" key="1">
    <source>
        <dbReference type="SAM" id="Phobius"/>
    </source>
</evidence>
<proteinExistence type="predicted"/>
<keyword evidence="1" id="KW-0812">Transmembrane</keyword>
<evidence type="ECO:0000313" key="2">
    <source>
        <dbReference type="EMBL" id="MFD0944839.1"/>
    </source>
</evidence>
<feature type="transmembrane region" description="Helical" evidence="1">
    <location>
        <begin position="166"/>
        <end position="192"/>
    </location>
</feature>
<evidence type="ECO:0008006" key="4">
    <source>
        <dbReference type="Google" id="ProtNLM"/>
    </source>
</evidence>
<keyword evidence="3" id="KW-1185">Reference proteome</keyword>
<feature type="transmembrane region" description="Helical" evidence="1">
    <location>
        <begin position="298"/>
        <end position="316"/>
    </location>
</feature>
<dbReference type="Proteomes" id="UP001596977">
    <property type="component" value="Unassembled WGS sequence"/>
</dbReference>
<feature type="transmembrane region" description="Helical" evidence="1">
    <location>
        <begin position="328"/>
        <end position="344"/>
    </location>
</feature>
<feature type="transmembrane region" description="Helical" evidence="1">
    <location>
        <begin position="130"/>
        <end position="154"/>
    </location>
</feature>
<keyword evidence="1" id="KW-1133">Transmembrane helix</keyword>
<reference evidence="3" key="1">
    <citation type="journal article" date="2019" name="Int. J. Syst. Evol. Microbiol.">
        <title>The Global Catalogue of Microorganisms (GCM) 10K type strain sequencing project: providing services to taxonomists for standard genome sequencing and annotation.</title>
        <authorList>
            <consortium name="The Broad Institute Genomics Platform"/>
            <consortium name="The Broad Institute Genome Sequencing Center for Infectious Disease"/>
            <person name="Wu L."/>
            <person name="Ma J."/>
        </authorList>
    </citation>
    <scope>NUCLEOTIDE SEQUENCE [LARGE SCALE GENOMIC DNA]</scope>
    <source>
        <strain evidence="3">CCUG 62982</strain>
    </source>
</reference>
<dbReference type="EMBL" id="JBHTJG010000001">
    <property type="protein sequence ID" value="MFD0944839.1"/>
    <property type="molecule type" value="Genomic_DNA"/>
</dbReference>
<keyword evidence="1" id="KW-0472">Membrane</keyword>
<protein>
    <recommendedName>
        <fullName evidence="4">Glycosyltransferase RgtA/B/C/D-like domain-containing protein</fullName>
    </recommendedName>
</protein>
<dbReference type="RefSeq" id="WP_264942880.1">
    <property type="nucleotide sequence ID" value="NZ_JAPDRA010000001.1"/>
</dbReference>
<feature type="transmembrane region" description="Helical" evidence="1">
    <location>
        <begin position="12"/>
        <end position="29"/>
    </location>
</feature>
<sequence>MDRGEALHWWQTRWFVAAAALLAVVPLLWPDIPPLVDLPGHMGRYRVQLEHAQHPWLLEWYNFEWSLIGNLGVDLLIIPLEKIFGLELAVKLIVMTIPPLTVIGLLWIAREVHGRIPATTLFALPLAYAFPFHFGFVNFALSMALALNAFALWLRLARLGRLRLRAILFVPISFLVWITHTFGWGTLGVLAFSAELIRQHDLRRKPGRPWNVGLVDSWVVPWFWAGIHCLVLAPPALLMLAWRSGAVSGQTTDMFNWRAKMLWITQVFRDRWQLFDIASVGVLFLLLFKAVRDPNIQYSRNLGLSAIFLLLVYIFLPRIVFGSAYADMRLVPFLIAIAIVAIRPKPGLSIRGAATVAMLGLAFYGARIAGTTWSFLLYDQAYDRELKALEHLPVGSRLVSFVGETCYNEWRMTRLQHLPGLALERRLSYTNDQWSMQGGQLMTVRYLSDRPRRDIARRFIHDPSQMVTDVQCPREYWRPVAWMLVNMPRDAFDYVWVIRPPAYDRRLEQGLIPLWRGEDGSALFKVDRDVPAPVPTTRDLPRPRPLKDFAEDGSQIVNSMSPDF</sequence>
<feature type="transmembrane region" description="Helical" evidence="1">
    <location>
        <begin position="92"/>
        <end position="110"/>
    </location>
</feature>